<evidence type="ECO:0000313" key="2">
    <source>
        <dbReference type="EMBL" id="GAA0908508.1"/>
    </source>
</evidence>
<proteinExistence type="predicted"/>
<sequence>MAVVATEPRAPISQTPVREEEREEEEEEGEGSADMGSLLVVREPEAGRVGRCRSAPKAGRIPGPVPCPAGDVRPGPRPGRVRRAEVRRLPPAAAWGGQEPFTGSSLIRMLRNDTWSDGPWFWSPM</sequence>
<dbReference type="Proteomes" id="UP001501005">
    <property type="component" value="Unassembled WGS sequence"/>
</dbReference>
<name>A0ABN1NHT9_9ACTN</name>
<keyword evidence="3" id="KW-1185">Reference proteome</keyword>
<feature type="region of interest" description="Disordered" evidence="1">
    <location>
        <begin position="1"/>
        <end position="82"/>
    </location>
</feature>
<dbReference type="EMBL" id="BAAAHG010000009">
    <property type="protein sequence ID" value="GAA0908508.1"/>
    <property type="molecule type" value="Genomic_DNA"/>
</dbReference>
<comment type="caution">
    <text evidence="2">The sequence shown here is derived from an EMBL/GenBank/DDBJ whole genome shotgun (WGS) entry which is preliminary data.</text>
</comment>
<gene>
    <name evidence="2" type="ORF">GCM10009549_15650</name>
</gene>
<reference evidence="2 3" key="1">
    <citation type="journal article" date="2019" name="Int. J. Syst. Evol. Microbiol.">
        <title>The Global Catalogue of Microorganisms (GCM) 10K type strain sequencing project: providing services to taxonomists for standard genome sequencing and annotation.</title>
        <authorList>
            <consortium name="The Broad Institute Genomics Platform"/>
            <consortium name="The Broad Institute Genome Sequencing Center for Infectious Disease"/>
            <person name="Wu L."/>
            <person name="Ma J."/>
        </authorList>
    </citation>
    <scope>NUCLEOTIDE SEQUENCE [LARGE SCALE GENOMIC DNA]</scope>
    <source>
        <strain evidence="2 3">JCM 10673</strain>
    </source>
</reference>
<feature type="compositionally biased region" description="Acidic residues" evidence="1">
    <location>
        <begin position="21"/>
        <end position="31"/>
    </location>
</feature>
<organism evidence="2 3">
    <name type="scientific">Streptomyces thermoalcalitolerans</name>
    <dbReference type="NCBI Taxonomy" id="65605"/>
    <lineage>
        <taxon>Bacteria</taxon>
        <taxon>Bacillati</taxon>
        <taxon>Actinomycetota</taxon>
        <taxon>Actinomycetes</taxon>
        <taxon>Kitasatosporales</taxon>
        <taxon>Streptomycetaceae</taxon>
        <taxon>Streptomyces</taxon>
    </lineage>
</organism>
<evidence type="ECO:0000256" key="1">
    <source>
        <dbReference type="SAM" id="MobiDB-lite"/>
    </source>
</evidence>
<protein>
    <submittedName>
        <fullName evidence="2">Uncharacterized protein</fullName>
    </submittedName>
</protein>
<accession>A0ABN1NHT9</accession>
<evidence type="ECO:0000313" key="3">
    <source>
        <dbReference type="Proteomes" id="UP001501005"/>
    </source>
</evidence>